<comment type="subcellular location">
    <subcellularLocation>
        <location evidence="1">Cell inner membrane</location>
        <topology evidence="1">Multi-pass membrane protein</topology>
    </subcellularLocation>
</comment>
<dbReference type="GO" id="GO:0022857">
    <property type="term" value="F:transmembrane transporter activity"/>
    <property type="evidence" value="ECO:0007669"/>
    <property type="project" value="TreeGrafter"/>
</dbReference>
<reference evidence="7 8" key="1">
    <citation type="submission" date="2019-03" db="EMBL/GenBank/DDBJ databases">
        <title>Draft genome sequences of novel Actinobacteria.</title>
        <authorList>
            <person name="Sahin N."/>
            <person name="Ay H."/>
            <person name="Saygin H."/>
        </authorList>
    </citation>
    <scope>NUCLEOTIDE SEQUENCE [LARGE SCALE GENOMIC DNA]</scope>
    <source>
        <strain evidence="7 8">KC712</strain>
    </source>
</reference>
<gene>
    <name evidence="7" type="ORF">E1294_07820</name>
</gene>
<keyword evidence="3 6" id="KW-0812">Transmembrane</keyword>
<feature type="transmembrane region" description="Helical" evidence="6">
    <location>
        <begin position="45"/>
        <end position="65"/>
    </location>
</feature>
<dbReference type="RefSeq" id="WP_132506249.1">
    <property type="nucleotide sequence ID" value="NZ_SMKP01000015.1"/>
</dbReference>
<organism evidence="7 8">
    <name type="scientific">Nonomuraea diastatica</name>
    <dbReference type="NCBI Taxonomy" id="1848329"/>
    <lineage>
        <taxon>Bacteria</taxon>
        <taxon>Bacillati</taxon>
        <taxon>Actinomycetota</taxon>
        <taxon>Actinomycetes</taxon>
        <taxon>Streptosporangiales</taxon>
        <taxon>Streptosporangiaceae</taxon>
        <taxon>Nonomuraea</taxon>
    </lineage>
</organism>
<keyword evidence="5 6" id="KW-0472">Membrane</keyword>
<keyword evidence="2" id="KW-0813">Transport</keyword>
<dbReference type="PANTHER" id="PTHR23501:SF191">
    <property type="entry name" value="VACUOLAR BASIC AMINO ACID TRANSPORTER 4"/>
    <property type="match status" value="1"/>
</dbReference>
<keyword evidence="4 6" id="KW-1133">Transmembrane helix</keyword>
<feature type="transmembrane region" description="Helical" evidence="6">
    <location>
        <begin position="114"/>
        <end position="133"/>
    </location>
</feature>
<dbReference type="Gene3D" id="1.20.1250.20">
    <property type="entry name" value="MFS general substrate transporter like domains"/>
    <property type="match status" value="1"/>
</dbReference>
<dbReference type="Proteomes" id="UP000294543">
    <property type="component" value="Unassembled WGS sequence"/>
</dbReference>
<evidence type="ECO:0000256" key="5">
    <source>
        <dbReference type="ARBA" id="ARBA00023136"/>
    </source>
</evidence>
<dbReference type="EMBL" id="SMKP01000015">
    <property type="protein sequence ID" value="TDD23895.1"/>
    <property type="molecule type" value="Genomic_DNA"/>
</dbReference>
<dbReference type="PANTHER" id="PTHR23501">
    <property type="entry name" value="MAJOR FACILITATOR SUPERFAMILY"/>
    <property type="match status" value="1"/>
</dbReference>
<dbReference type="SUPFAM" id="SSF103473">
    <property type="entry name" value="MFS general substrate transporter"/>
    <property type="match status" value="1"/>
</dbReference>
<sequence>MATGSVLMGLGVTVTLSTTTSLVVTMAPPERVGAVSGLSETGQKLGAACGVALLGTIGASVYRALILESTPGTAGAAAQSLSGAVREAGRLSEEPAAALLAAARDAFASGMRTAMVAAAIVIAALALAVPVFLRNAHRDHPAGAAPDREPVITG</sequence>
<proteinExistence type="predicted"/>
<keyword evidence="8" id="KW-1185">Reference proteome</keyword>
<evidence type="ECO:0000313" key="8">
    <source>
        <dbReference type="Proteomes" id="UP000294543"/>
    </source>
</evidence>
<evidence type="ECO:0000256" key="6">
    <source>
        <dbReference type="SAM" id="Phobius"/>
    </source>
</evidence>
<evidence type="ECO:0000256" key="1">
    <source>
        <dbReference type="ARBA" id="ARBA00004429"/>
    </source>
</evidence>
<evidence type="ECO:0000313" key="7">
    <source>
        <dbReference type="EMBL" id="TDD23895.1"/>
    </source>
</evidence>
<feature type="transmembrane region" description="Helical" evidence="6">
    <location>
        <begin position="6"/>
        <end position="24"/>
    </location>
</feature>
<evidence type="ECO:0000256" key="3">
    <source>
        <dbReference type="ARBA" id="ARBA00022692"/>
    </source>
</evidence>
<dbReference type="GO" id="GO:0005886">
    <property type="term" value="C:plasma membrane"/>
    <property type="evidence" value="ECO:0007669"/>
    <property type="project" value="UniProtKB-SubCell"/>
</dbReference>
<name>A0A4R4X1B1_9ACTN</name>
<comment type="caution">
    <text evidence="7">The sequence shown here is derived from an EMBL/GenBank/DDBJ whole genome shotgun (WGS) entry which is preliminary data.</text>
</comment>
<dbReference type="AlphaFoldDB" id="A0A4R4X1B1"/>
<evidence type="ECO:0008006" key="9">
    <source>
        <dbReference type="Google" id="ProtNLM"/>
    </source>
</evidence>
<evidence type="ECO:0000256" key="4">
    <source>
        <dbReference type="ARBA" id="ARBA00022989"/>
    </source>
</evidence>
<evidence type="ECO:0000256" key="2">
    <source>
        <dbReference type="ARBA" id="ARBA00022448"/>
    </source>
</evidence>
<accession>A0A4R4X1B1</accession>
<dbReference type="InterPro" id="IPR036259">
    <property type="entry name" value="MFS_trans_sf"/>
</dbReference>
<protein>
    <recommendedName>
        <fullName evidence="9">MFS transporter</fullName>
    </recommendedName>
</protein>